<dbReference type="SMART" id="SM00409">
    <property type="entry name" value="IG"/>
    <property type="match status" value="1"/>
</dbReference>
<dbReference type="SMART" id="SM00406">
    <property type="entry name" value="IGv"/>
    <property type="match status" value="1"/>
</dbReference>
<dbReference type="InterPro" id="IPR003599">
    <property type="entry name" value="Ig_sub"/>
</dbReference>
<feature type="signal peptide" evidence="4">
    <location>
        <begin position="1"/>
        <end position="30"/>
    </location>
</feature>
<dbReference type="InterPro" id="IPR007110">
    <property type="entry name" value="Ig-like_dom"/>
</dbReference>
<sequence length="169" mass="19168">VEMTWNRGFMFILLKSQTFLLCLLLPGVHSQVVLTQSGGALKKPGESLQMTCGTSGFTLSSTWMSWVRQKPGQGLEWLVLYYNTASGNSHYSSIIQGRFTASKSGSNFYLHMSNLKIEDTAVYYCARHTVREAIPDSRQKPFHAFIQKNIYVTRLQGRLTNCKLMQKKC</sequence>
<proteinExistence type="predicted"/>
<dbReference type="GO" id="GO:0019814">
    <property type="term" value="C:immunoglobulin complex"/>
    <property type="evidence" value="ECO:0007669"/>
    <property type="project" value="UniProtKB-KW"/>
</dbReference>
<keyword evidence="7" id="KW-1185">Reference proteome</keyword>
<dbReference type="InterPro" id="IPR036179">
    <property type="entry name" value="Ig-like_dom_sf"/>
</dbReference>
<name>A0A803TRH9_ANOCA</name>
<evidence type="ECO:0000313" key="7">
    <source>
        <dbReference type="Proteomes" id="UP000001646"/>
    </source>
</evidence>
<protein>
    <recommendedName>
        <fullName evidence="5">Ig-like domain-containing protein</fullName>
    </recommendedName>
</protein>
<evidence type="ECO:0000256" key="3">
    <source>
        <dbReference type="ARBA" id="ARBA00043265"/>
    </source>
</evidence>
<dbReference type="GO" id="GO:0003823">
    <property type="term" value="F:antigen binding"/>
    <property type="evidence" value="ECO:0000318"/>
    <property type="project" value="GO_Central"/>
</dbReference>
<dbReference type="Proteomes" id="UP000001646">
    <property type="component" value="Unplaced"/>
</dbReference>
<dbReference type="Gene3D" id="2.60.40.10">
    <property type="entry name" value="Immunoglobulins"/>
    <property type="match status" value="1"/>
</dbReference>
<evidence type="ECO:0000256" key="4">
    <source>
        <dbReference type="SAM" id="SignalP"/>
    </source>
</evidence>
<dbReference type="InterPro" id="IPR013783">
    <property type="entry name" value="Ig-like_fold"/>
</dbReference>
<dbReference type="InterPro" id="IPR050199">
    <property type="entry name" value="IgHV"/>
</dbReference>
<dbReference type="PROSITE" id="PS50835">
    <property type="entry name" value="IG_LIKE"/>
    <property type="match status" value="1"/>
</dbReference>
<dbReference type="FunFam" id="2.60.40.10:FF:001594">
    <property type="entry name" value="Immunoglobulin heavy variable 9-4"/>
    <property type="match status" value="1"/>
</dbReference>
<dbReference type="InParanoid" id="A0A803TRH9"/>
<dbReference type="GeneTree" id="ENSGT00940000163847"/>
<accession>A0A803TRH9</accession>
<keyword evidence="2" id="KW-1064">Adaptive immunity</keyword>
<evidence type="ECO:0000256" key="2">
    <source>
        <dbReference type="ARBA" id="ARBA00023130"/>
    </source>
</evidence>
<dbReference type="AlphaFoldDB" id="A0A803TRH9"/>
<evidence type="ECO:0000259" key="5">
    <source>
        <dbReference type="PROSITE" id="PS50835"/>
    </source>
</evidence>
<dbReference type="Pfam" id="PF07686">
    <property type="entry name" value="V-set"/>
    <property type="match status" value="1"/>
</dbReference>
<reference evidence="6" key="2">
    <citation type="submission" date="2025-08" db="UniProtKB">
        <authorList>
            <consortium name="Ensembl"/>
        </authorList>
    </citation>
    <scope>IDENTIFICATION</scope>
</reference>
<dbReference type="Ensembl" id="ENSACAT00000044342.1">
    <property type="protein sequence ID" value="ENSACAP00000037819.1"/>
    <property type="gene ID" value="ENSACAG00000036908.1"/>
</dbReference>
<keyword evidence="3" id="KW-1280">Immunoglobulin</keyword>
<dbReference type="PANTHER" id="PTHR23266">
    <property type="entry name" value="IMMUNOGLOBULIN HEAVY CHAIN"/>
    <property type="match status" value="1"/>
</dbReference>
<reference evidence="6" key="1">
    <citation type="submission" date="2009-12" db="EMBL/GenBank/DDBJ databases">
        <title>The Genome Sequence of Anolis carolinensis (Green Anole Lizard).</title>
        <authorList>
            <consortium name="The Genome Sequencing Platform"/>
            <person name="Di Palma F."/>
            <person name="Alfoldi J."/>
            <person name="Heiman D."/>
            <person name="Young S."/>
            <person name="Grabherr M."/>
            <person name="Johnson J."/>
            <person name="Lander E.S."/>
            <person name="Lindblad-Toh K."/>
        </authorList>
    </citation>
    <scope>NUCLEOTIDE SEQUENCE [LARGE SCALE GENOMIC DNA]</scope>
    <source>
        <strain evidence="6">JBL SC #1</strain>
    </source>
</reference>
<dbReference type="SUPFAM" id="SSF48726">
    <property type="entry name" value="Immunoglobulin"/>
    <property type="match status" value="1"/>
</dbReference>
<feature type="chain" id="PRO_5032581334" description="Ig-like domain-containing protein" evidence="4">
    <location>
        <begin position="31"/>
        <end position="169"/>
    </location>
</feature>
<dbReference type="GO" id="GO:0016064">
    <property type="term" value="P:immunoglobulin mediated immune response"/>
    <property type="evidence" value="ECO:0000318"/>
    <property type="project" value="GO_Central"/>
</dbReference>
<keyword evidence="4" id="KW-0732">Signal</keyword>
<reference evidence="6" key="3">
    <citation type="submission" date="2025-09" db="UniProtKB">
        <authorList>
            <consortium name="Ensembl"/>
        </authorList>
    </citation>
    <scope>IDENTIFICATION</scope>
</reference>
<dbReference type="InterPro" id="IPR013106">
    <property type="entry name" value="Ig_V-set"/>
</dbReference>
<evidence type="ECO:0000313" key="6">
    <source>
        <dbReference type="Ensembl" id="ENSACAP00000037819.1"/>
    </source>
</evidence>
<feature type="domain" description="Ig-like" evidence="5">
    <location>
        <begin position="26"/>
        <end position="125"/>
    </location>
</feature>
<dbReference type="GO" id="GO:0005576">
    <property type="term" value="C:extracellular region"/>
    <property type="evidence" value="ECO:0007669"/>
    <property type="project" value="UniProtKB-ARBA"/>
</dbReference>
<keyword evidence="1" id="KW-0391">Immunity</keyword>
<organism evidence="6 7">
    <name type="scientific">Anolis carolinensis</name>
    <name type="common">Green anole</name>
    <name type="synonym">American chameleon</name>
    <dbReference type="NCBI Taxonomy" id="28377"/>
    <lineage>
        <taxon>Eukaryota</taxon>
        <taxon>Metazoa</taxon>
        <taxon>Chordata</taxon>
        <taxon>Craniata</taxon>
        <taxon>Vertebrata</taxon>
        <taxon>Euteleostomi</taxon>
        <taxon>Lepidosauria</taxon>
        <taxon>Squamata</taxon>
        <taxon>Bifurcata</taxon>
        <taxon>Unidentata</taxon>
        <taxon>Episquamata</taxon>
        <taxon>Toxicofera</taxon>
        <taxon>Iguania</taxon>
        <taxon>Dactyloidae</taxon>
        <taxon>Anolis</taxon>
    </lineage>
</organism>
<evidence type="ECO:0000256" key="1">
    <source>
        <dbReference type="ARBA" id="ARBA00022859"/>
    </source>
</evidence>